<dbReference type="GO" id="GO:0006412">
    <property type="term" value="P:translation"/>
    <property type="evidence" value="ECO:0007669"/>
    <property type="project" value="TreeGrafter"/>
</dbReference>
<dbReference type="Proteomes" id="UP000001292">
    <property type="component" value="Unassembled WGS sequence"/>
</dbReference>
<keyword evidence="4" id="KW-1185">Reference proteome</keyword>
<feature type="region of interest" description="Disordered" evidence="1">
    <location>
        <begin position="156"/>
        <end position="175"/>
    </location>
</feature>
<feature type="compositionally biased region" description="Polar residues" evidence="1">
    <location>
        <begin position="164"/>
        <end position="174"/>
    </location>
</feature>
<dbReference type="AlphaFoldDB" id="B4HEQ6"/>
<accession>B4HEQ6</accession>
<feature type="domain" description="Tex-like protein N-terminal" evidence="2">
    <location>
        <begin position="183"/>
        <end position="256"/>
    </location>
</feature>
<dbReference type="FunFam" id="1.10.10.650:FF:000001">
    <property type="entry name" value="S1 RNA-binding domain 1"/>
    <property type="match status" value="1"/>
</dbReference>
<dbReference type="PANTHER" id="PTHR10724:SF10">
    <property type="entry name" value="S1 RNA-BINDING DOMAIN-CONTAINING PROTEIN 1"/>
    <property type="match status" value="1"/>
</dbReference>
<feature type="compositionally biased region" description="Polar residues" evidence="1">
    <location>
        <begin position="88"/>
        <end position="108"/>
    </location>
</feature>
<dbReference type="SUPFAM" id="SSF158832">
    <property type="entry name" value="Tex N-terminal region-like"/>
    <property type="match status" value="1"/>
</dbReference>
<gene>
    <name evidence="3" type="primary">Dsec\GM23633</name>
    <name evidence="3" type="ORF">Dsec_GM23633</name>
</gene>
<evidence type="ECO:0000313" key="4">
    <source>
        <dbReference type="Proteomes" id="UP000001292"/>
    </source>
</evidence>
<dbReference type="InterPro" id="IPR023319">
    <property type="entry name" value="Tex-like_HTH_dom_sf"/>
</dbReference>
<dbReference type="SMR" id="B4HEQ6"/>
<dbReference type="PhylomeDB" id="B4HEQ6"/>
<dbReference type="Gene3D" id="1.10.10.650">
    <property type="entry name" value="RuvA domain 2-like"/>
    <property type="match status" value="1"/>
</dbReference>
<name>B4HEQ6_DROSE</name>
<dbReference type="Gene3D" id="1.10.3500.10">
    <property type="entry name" value="Tex N-terminal region-like"/>
    <property type="match status" value="1"/>
</dbReference>
<organism evidence="4">
    <name type="scientific">Drosophila sechellia</name>
    <name type="common">Fruit fly</name>
    <dbReference type="NCBI Taxonomy" id="7238"/>
    <lineage>
        <taxon>Eukaryota</taxon>
        <taxon>Metazoa</taxon>
        <taxon>Ecdysozoa</taxon>
        <taxon>Arthropoda</taxon>
        <taxon>Hexapoda</taxon>
        <taxon>Insecta</taxon>
        <taxon>Pterygota</taxon>
        <taxon>Neoptera</taxon>
        <taxon>Endopterygota</taxon>
        <taxon>Diptera</taxon>
        <taxon>Brachycera</taxon>
        <taxon>Muscomorpha</taxon>
        <taxon>Ephydroidea</taxon>
        <taxon>Drosophilidae</taxon>
        <taxon>Drosophila</taxon>
        <taxon>Sophophora</taxon>
    </lineage>
</organism>
<feature type="compositionally biased region" description="Basic residues" evidence="1">
    <location>
        <begin position="1"/>
        <end position="10"/>
    </location>
</feature>
<dbReference type="HOGENOM" id="CLU_438941_0_0_1"/>
<feature type="compositionally biased region" description="Basic and acidic residues" evidence="1">
    <location>
        <begin position="26"/>
        <end position="45"/>
    </location>
</feature>
<dbReference type="Pfam" id="PF09371">
    <property type="entry name" value="Tex_N"/>
    <property type="match status" value="1"/>
</dbReference>
<dbReference type="GO" id="GO:0003729">
    <property type="term" value="F:mRNA binding"/>
    <property type="evidence" value="ECO:0007669"/>
    <property type="project" value="TreeGrafter"/>
</dbReference>
<feature type="region of interest" description="Disordered" evidence="1">
    <location>
        <begin position="1"/>
        <end position="151"/>
    </location>
</feature>
<dbReference type="InterPro" id="IPR050437">
    <property type="entry name" value="Ribos_protein_bS1-like"/>
</dbReference>
<sequence length="623" mass="71252">MSKRPRRVASTKKVVIETSDSDEELNLTKDDDYRPQETKSHRIDRAASVQTDVTKRQRFPTSKKTAAEGPARKKKRGDKKKEDENACPNENNPESVVQDTPSTTNQRNGAEGTEHNSEAPAPKRKRARKDKEDLKAAANETNPEKEDVVPATAMTQPNDVVASSPHNKSSTGRSSFWERRKVWNIHELLAETENIQPQAARNIVKLFEDENTIPFICRYRRDLVDHIAPDRLRDIRNTYTEIVDLRKRAENIIGKLQRENIMNAEIREELMCAKTNEELEFLYAPYKPASKGTLAERAKALGLEVYADCLLYGSAPKVNLSEIVDRRNKALATEALVMTGICQIIIHNISKNTNVLEEIRRLQNVHRVFLMCSKTKEAKSSTSSSSSSKASSSKGSNRSADKKLDSSKFENYFNFQGDVRTIKPYQMLAINRGEKHKFLSVKLETNDYLKRDLMRYITDQYMNQGLQYPLRREVFTKSLEECYAKKSVKLLPLAMVLPVAKLNNGYLVCFTPAFWTAGSFATASLTRMEHLFTPAAMWPPRSFPKWIQTKGVQLEFLLVALQRELLKDYRADLDKRPLFKQGLTRLDDLCMGEVVTGKCRDQRNSVWRLRGRRSGARWSHTQQ</sequence>
<dbReference type="GO" id="GO:0003735">
    <property type="term" value="F:structural constituent of ribosome"/>
    <property type="evidence" value="ECO:0007669"/>
    <property type="project" value="TreeGrafter"/>
</dbReference>
<protein>
    <submittedName>
        <fullName evidence="3">GM23633</fullName>
    </submittedName>
</protein>
<dbReference type="PANTHER" id="PTHR10724">
    <property type="entry name" value="30S RIBOSOMAL PROTEIN S1"/>
    <property type="match status" value="1"/>
</dbReference>
<dbReference type="STRING" id="7238.B4HEQ6"/>
<evidence type="ECO:0000256" key="1">
    <source>
        <dbReference type="SAM" id="MobiDB-lite"/>
    </source>
</evidence>
<reference evidence="3 4" key="1">
    <citation type="journal article" date="2007" name="Nature">
        <title>Evolution of genes and genomes on the Drosophila phylogeny.</title>
        <authorList>
            <consortium name="Drosophila 12 Genomes Consortium"/>
            <person name="Clark A.G."/>
            <person name="Eisen M.B."/>
            <person name="Smith D.R."/>
            <person name="Bergman C.M."/>
            <person name="Oliver B."/>
            <person name="Markow T.A."/>
            <person name="Kaufman T.C."/>
            <person name="Kellis M."/>
            <person name="Gelbart W."/>
            <person name="Iyer V.N."/>
            <person name="Pollard D.A."/>
            <person name="Sackton T.B."/>
            <person name="Larracuente A.M."/>
            <person name="Singh N.D."/>
            <person name="Abad J.P."/>
            <person name="Abt D.N."/>
            <person name="Adryan B."/>
            <person name="Aguade M."/>
            <person name="Akashi H."/>
            <person name="Anderson W.W."/>
            <person name="Aquadro C.F."/>
            <person name="Ardell D.H."/>
            <person name="Arguello R."/>
            <person name="Artieri C.G."/>
            <person name="Barbash D.A."/>
            <person name="Barker D."/>
            <person name="Barsanti P."/>
            <person name="Batterham P."/>
            <person name="Batzoglou S."/>
            <person name="Begun D."/>
            <person name="Bhutkar A."/>
            <person name="Blanco E."/>
            <person name="Bosak S.A."/>
            <person name="Bradley R.K."/>
            <person name="Brand A.D."/>
            <person name="Brent M.R."/>
            <person name="Brooks A.N."/>
            <person name="Brown R.H."/>
            <person name="Butlin R.K."/>
            <person name="Caggese C."/>
            <person name="Calvi B.R."/>
            <person name="Bernardo de Carvalho A."/>
            <person name="Caspi A."/>
            <person name="Castrezana S."/>
            <person name="Celniker S.E."/>
            <person name="Chang J.L."/>
            <person name="Chapple C."/>
            <person name="Chatterji S."/>
            <person name="Chinwalla A."/>
            <person name="Civetta A."/>
            <person name="Clifton S.W."/>
            <person name="Comeron J.M."/>
            <person name="Costello J.C."/>
            <person name="Coyne J.A."/>
            <person name="Daub J."/>
            <person name="David R.G."/>
            <person name="Delcher A.L."/>
            <person name="Delehaunty K."/>
            <person name="Do C.B."/>
            <person name="Ebling H."/>
            <person name="Edwards K."/>
            <person name="Eickbush T."/>
            <person name="Evans J.D."/>
            <person name="Filipski A."/>
            <person name="Findeiss S."/>
            <person name="Freyhult E."/>
            <person name="Fulton L."/>
            <person name="Fulton R."/>
            <person name="Garcia A.C."/>
            <person name="Gardiner A."/>
            <person name="Garfield D.A."/>
            <person name="Garvin B.E."/>
            <person name="Gibson G."/>
            <person name="Gilbert D."/>
            <person name="Gnerre S."/>
            <person name="Godfrey J."/>
            <person name="Good R."/>
            <person name="Gotea V."/>
            <person name="Gravely B."/>
            <person name="Greenberg A.J."/>
            <person name="Griffiths-Jones S."/>
            <person name="Gross S."/>
            <person name="Guigo R."/>
            <person name="Gustafson E.A."/>
            <person name="Haerty W."/>
            <person name="Hahn M.W."/>
            <person name="Halligan D.L."/>
            <person name="Halpern A.L."/>
            <person name="Halter G.M."/>
            <person name="Han M.V."/>
            <person name="Heger A."/>
            <person name="Hillier L."/>
            <person name="Hinrichs A.S."/>
            <person name="Holmes I."/>
            <person name="Hoskins R.A."/>
            <person name="Hubisz M.J."/>
            <person name="Hultmark D."/>
            <person name="Huntley M.A."/>
            <person name="Jaffe D.B."/>
            <person name="Jagadeeshan S."/>
            <person name="Jeck W.R."/>
            <person name="Johnson J."/>
            <person name="Jones C.D."/>
            <person name="Jordan W.C."/>
            <person name="Karpen G.H."/>
            <person name="Kataoka E."/>
            <person name="Keightley P.D."/>
            <person name="Kheradpour P."/>
            <person name="Kirkness E.F."/>
            <person name="Koerich L.B."/>
            <person name="Kristiansen K."/>
            <person name="Kudrna D."/>
            <person name="Kulathinal R.J."/>
            <person name="Kumar S."/>
            <person name="Kwok R."/>
            <person name="Lander E."/>
            <person name="Langley C.H."/>
            <person name="Lapoint R."/>
            <person name="Lazzaro B.P."/>
            <person name="Lee S.J."/>
            <person name="Levesque L."/>
            <person name="Li R."/>
            <person name="Lin C.F."/>
            <person name="Lin M.F."/>
            <person name="Lindblad-Toh K."/>
            <person name="Llopart A."/>
            <person name="Long M."/>
            <person name="Low L."/>
            <person name="Lozovsky E."/>
            <person name="Lu J."/>
            <person name="Luo M."/>
            <person name="Machado C.A."/>
            <person name="Makalowski W."/>
            <person name="Marzo M."/>
            <person name="Matsuda M."/>
            <person name="Matzkin L."/>
            <person name="McAllister B."/>
            <person name="McBride C.S."/>
            <person name="McKernan B."/>
            <person name="McKernan K."/>
            <person name="Mendez-Lago M."/>
            <person name="Minx P."/>
            <person name="Mollenhauer M.U."/>
            <person name="Montooth K."/>
            <person name="Mount S.M."/>
            <person name="Mu X."/>
            <person name="Myers E."/>
            <person name="Negre B."/>
            <person name="Newfeld S."/>
            <person name="Nielsen R."/>
            <person name="Noor M.A."/>
            <person name="O'Grady P."/>
            <person name="Pachter L."/>
            <person name="Papaceit M."/>
            <person name="Parisi M.J."/>
            <person name="Parisi M."/>
            <person name="Parts L."/>
            <person name="Pedersen J.S."/>
            <person name="Pesole G."/>
            <person name="Phillippy A.M."/>
            <person name="Ponting C.P."/>
            <person name="Pop M."/>
            <person name="Porcelli D."/>
            <person name="Powell J.R."/>
            <person name="Prohaska S."/>
            <person name="Pruitt K."/>
            <person name="Puig M."/>
            <person name="Quesneville H."/>
            <person name="Ram K.R."/>
            <person name="Rand D."/>
            <person name="Rasmussen M.D."/>
            <person name="Reed L.K."/>
            <person name="Reenan R."/>
            <person name="Reily A."/>
            <person name="Remington K.A."/>
            <person name="Rieger T.T."/>
            <person name="Ritchie M.G."/>
            <person name="Robin C."/>
            <person name="Rogers Y.H."/>
            <person name="Rohde C."/>
            <person name="Rozas J."/>
            <person name="Rubenfield M.J."/>
            <person name="Ruiz A."/>
            <person name="Russo S."/>
            <person name="Salzberg S.L."/>
            <person name="Sanchez-Gracia A."/>
            <person name="Saranga D.J."/>
            <person name="Sato H."/>
            <person name="Schaeffer S.W."/>
            <person name="Schatz M.C."/>
            <person name="Schlenke T."/>
            <person name="Schwartz R."/>
            <person name="Segarra C."/>
            <person name="Singh R.S."/>
            <person name="Sirot L."/>
            <person name="Sirota M."/>
            <person name="Sisneros N.B."/>
            <person name="Smith C.D."/>
            <person name="Smith T.F."/>
            <person name="Spieth J."/>
            <person name="Stage D.E."/>
            <person name="Stark A."/>
            <person name="Stephan W."/>
            <person name="Strausberg R.L."/>
            <person name="Strempel S."/>
            <person name="Sturgill D."/>
            <person name="Sutton G."/>
            <person name="Sutton G.G."/>
            <person name="Tao W."/>
            <person name="Teichmann S."/>
            <person name="Tobari Y.N."/>
            <person name="Tomimura Y."/>
            <person name="Tsolas J.M."/>
            <person name="Valente V.L."/>
            <person name="Venter E."/>
            <person name="Venter J.C."/>
            <person name="Vicario S."/>
            <person name="Vieira F.G."/>
            <person name="Vilella A.J."/>
            <person name="Villasante A."/>
            <person name="Walenz B."/>
            <person name="Wang J."/>
            <person name="Wasserman M."/>
            <person name="Watts T."/>
            <person name="Wilson D."/>
            <person name="Wilson R.K."/>
            <person name="Wing R.A."/>
            <person name="Wolfner M.F."/>
            <person name="Wong A."/>
            <person name="Wong G.K."/>
            <person name="Wu C.I."/>
            <person name="Wu G."/>
            <person name="Yamamoto D."/>
            <person name="Yang H.P."/>
            <person name="Yang S.P."/>
            <person name="Yorke J.A."/>
            <person name="Yoshida K."/>
            <person name="Zdobnov E."/>
            <person name="Zhang P."/>
            <person name="Zhang Y."/>
            <person name="Zimin A.V."/>
            <person name="Baldwin J."/>
            <person name="Abdouelleil A."/>
            <person name="Abdulkadir J."/>
            <person name="Abebe A."/>
            <person name="Abera B."/>
            <person name="Abreu J."/>
            <person name="Acer S.C."/>
            <person name="Aftuck L."/>
            <person name="Alexander A."/>
            <person name="An P."/>
            <person name="Anderson E."/>
            <person name="Anderson S."/>
            <person name="Arachi H."/>
            <person name="Azer M."/>
            <person name="Bachantsang P."/>
            <person name="Barry A."/>
            <person name="Bayul T."/>
            <person name="Berlin A."/>
            <person name="Bessette D."/>
            <person name="Bloom T."/>
            <person name="Blye J."/>
            <person name="Boguslavskiy L."/>
            <person name="Bonnet C."/>
            <person name="Boukhgalter B."/>
            <person name="Bourzgui I."/>
            <person name="Brown A."/>
            <person name="Cahill P."/>
            <person name="Channer S."/>
            <person name="Cheshatsang Y."/>
            <person name="Chuda L."/>
            <person name="Citroen M."/>
            <person name="Collymore A."/>
            <person name="Cooke P."/>
            <person name="Costello M."/>
            <person name="D'Aco K."/>
            <person name="Daza R."/>
            <person name="De Haan G."/>
            <person name="DeGray S."/>
            <person name="DeMaso C."/>
            <person name="Dhargay N."/>
            <person name="Dooley K."/>
            <person name="Dooley E."/>
            <person name="Doricent M."/>
            <person name="Dorje P."/>
            <person name="Dorjee K."/>
            <person name="Dupes A."/>
            <person name="Elong R."/>
            <person name="Falk J."/>
            <person name="Farina A."/>
            <person name="Faro S."/>
            <person name="Ferguson D."/>
            <person name="Fisher S."/>
            <person name="Foley C.D."/>
            <person name="Franke A."/>
            <person name="Friedrich D."/>
            <person name="Gadbois L."/>
            <person name="Gearin G."/>
            <person name="Gearin C.R."/>
            <person name="Giannoukos G."/>
            <person name="Goode T."/>
            <person name="Graham J."/>
            <person name="Grandbois E."/>
            <person name="Grewal S."/>
            <person name="Gyaltsen K."/>
            <person name="Hafez N."/>
            <person name="Hagos B."/>
            <person name="Hall J."/>
            <person name="Henson C."/>
            <person name="Hollinger A."/>
            <person name="Honan T."/>
            <person name="Huard M.D."/>
            <person name="Hughes L."/>
            <person name="Hurhula B."/>
            <person name="Husby M.E."/>
            <person name="Kamat A."/>
            <person name="Kanga B."/>
            <person name="Kashin S."/>
            <person name="Khazanovich D."/>
            <person name="Kisner P."/>
            <person name="Lance K."/>
            <person name="Lara M."/>
            <person name="Lee W."/>
            <person name="Lennon N."/>
            <person name="Letendre F."/>
            <person name="LeVine R."/>
            <person name="Lipovsky A."/>
            <person name="Liu X."/>
            <person name="Liu J."/>
            <person name="Liu S."/>
            <person name="Lokyitsang T."/>
            <person name="Lokyitsang Y."/>
            <person name="Lubonja R."/>
            <person name="Lui A."/>
            <person name="MacDonald P."/>
            <person name="Magnisalis V."/>
            <person name="Maru K."/>
            <person name="Matthews C."/>
            <person name="McCusker W."/>
            <person name="McDonough S."/>
            <person name="Mehta T."/>
            <person name="Meldrim J."/>
            <person name="Meneus L."/>
            <person name="Mihai O."/>
            <person name="Mihalev A."/>
            <person name="Mihova T."/>
            <person name="Mittelman R."/>
            <person name="Mlenga V."/>
            <person name="Montmayeur A."/>
            <person name="Mulrain L."/>
            <person name="Navidi A."/>
            <person name="Naylor J."/>
            <person name="Negash T."/>
            <person name="Nguyen T."/>
            <person name="Nguyen N."/>
            <person name="Nicol R."/>
            <person name="Norbu C."/>
            <person name="Norbu N."/>
            <person name="Novod N."/>
            <person name="O'Neill B."/>
            <person name="Osman S."/>
            <person name="Markiewicz E."/>
            <person name="Oyono O.L."/>
            <person name="Patti C."/>
            <person name="Phunkhang P."/>
            <person name="Pierre F."/>
            <person name="Priest M."/>
            <person name="Raghuraman S."/>
            <person name="Rege F."/>
            <person name="Reyes R."/>
            <person name="Rise C."/>
            <person name="Rogov P."/>
            <person name="Ross K."/>
            <person name="Ryan E."/>
            <person name="Settipalli S."/>
            <person name="Shea T."/>
            <person name="Sherpa N."/>
            <person name="Shi L."/>
            <person name="Shih D."/>
            <person name="Sparrow T."/>
            <person name="Spaulding J."/>
            <person name="Stalker J."/>
            <person name="Stange-Thomann N."/>
            <person name="Stavropoulos S."/>
            <person name="Stone C."/>
            <person name="Strader C."/>
            <person name="Tesfaye S."/>
            <person name="Thomson T."/>
            <person name="Thoulutsang Y."/>
            <person name="Thoulutsang D."/>
            <person name="Topham K."/>
            <person name="Topping I."/>
            <person name="Tsamla T."/>
            <person name="Vassiliev H."/>
            <person name="Vo A."/>
            <person name="Wangchuk T."/>
            <person name="Wangdi T."/>
            <person name="Weiand M."/>
            <person name="Wilkinson J."/>
            <person name="Wilson A."/>
            <person name="Yadav S."/>
            <person name="Young G."/>
            <person name="Yu Q."/>
            <person name="Zembek L."/>
            <person name="Zhong D."/>
            <person name="Zimmer A."/>
            <person name="Zwirko Z."/>
            <person name="Jaffe D.B."/>
            <person name="Alvarez P."/>
            <person name="Brockman W."/>
            <person name="Butler J."/>
            <person name="Chin C."/>
            <person name="Gnerre S."/>
            <person name="Grabherr M."/>
            <person name="Kleber M."/>
            <person name="Mauceli E."/>
            <person name="MacCallum I."/>
        </authorList>
    </citation>
    <scope>NUCLEOTIDE SEQUENCE [LARGE SCALE GENOMIC DNA]</scope>
    <source>
        <strain evidence="4">Rob3c / Tucson 14021-0248.25</strain>
    </source>
</reference>
<evidence type="ECO:0000259" key="2">
    <source>
        <dbReference type="Pfam" id="PF09371"/>
    </source>
</evidence>
<dbReference type="InterPro" id="IPR018974">
    <property type="entry name" value="Tex-like_N"/>
</dbReference>
<proteinExistence type="predicted"/>
<dbReference type="InterPro" id="IPR023323">
    <property type="entry name" value="Tex-like_dom_sf"/>
</dbReference>
<dbReference type="EMBL" id="CH480815">
    <property type="protein sequence ID" value="EDW43217.1"/>
    <property type="molecule type" value="Genomic_DNA"/>
</dbReference>
<feature type="region of interest" description="Disordered" evidence="1">
    <location>
        <begin position="379"/>
        <end position="402"/>
    </location>
</feature>
<feature type="compositionally biased region" description="Low complexity" evidence="1">
    <location>
        <begin position="380"/>
        <end position="396"/>
    </location>
</feature>
<evidence type="ECO:0000313" key="3">
    <source>
        <dbReference type="EMBL" id="EDW43217.1"/>
    </source>
</evidence>